<dbReference type="Gene3D" id="2.60.40.10">
    <property type="entry name" value="Immunoglobulins"/>
    <property type="match status" value="1"/>
</dbReference>
<evidence type="ECO:0000256" key="2">
    <source>
        <dbReference type="SAM" id="Phobius"/>
    </source>
</evidence>
<dbReference type="Gene3D" id="3.30.565.10">
    <property type="entry name" value="Histidine kinase-like ATPase, C-terminal domain"/>
    <property type="match status" value="1"/>
</dbReference>
<dbReference type="Pfam" id="PF07495">
    <property type="entry name" value="Y_Y_Y"/>
    <property type="match status" value="1"/>
</dbReference>
<dbReference type="InterPro" id="IPR050640">
    <property type="entry name" value="Bact_2-comp_sensor_kinase"/>
</dbReference>
<dbReference type="Proteomes" id="UP000253141">
    <property type="component" value="Unassembled WGS sequence"/>
</dbReference>
<dbReference type="InterPro" id="IPR011047">
    <property type="entry name" value="Quinoprotein_ADH-like_sf"/>
</dbReference>
<dbReference type="SUPFAM" id="SSF50998">
    <property type="entry name" value="Quinoprotein alcohol dehydrogenase-like"/>
    <property type="match status" value="1"/>
</dbReference>
<dbReference type="GO" id="GO:0016020">
    <property type="term" value="C:membrane"/>
    <property type="evidence" value="ECO:0007669"/>
    <property type="project" value="InterPro"/>
</dbReference>
<feature type="domain" description="Histidine kinase/HSP90-like ATPase" evidence="3">
    <location>
        <begin position="942"/>
        <end position="1044"/>
    </location>
</feature>
<dbReference type="Pfam" id="PF06580">
    <property type="entry name" value="His_kinase"/>
    <property type="match status" value="1"/>
</dbReference>
<accession>A0A369I6X8</accession>
<feature type="domain" description="Two component regulator three Y" evidence="5">
    <location>
        <begin position="734"/>
        <end position="795"/>
    </location>
</feature>
<dbReference type="Pfam" id="PF07494">
    <property type="entry name" value="Reg_prop"/>
    <property type="match status" value="1"/>
</dbReference>
<dbReference type="Pfam" id="PF02518">
    <property type="entry name" value="HATPase_c"/>
    <property type="match status" value="1"/>
</dbReference>
<feature type="coiled-coil region" evidence="1">
    <location>
        <begin position="822"/>
        <end position="849"/>
    </location>
</feature>
<keyword evidence="1" id="KW-0175">Coiled coil</keyword>
<dbReference type="PANTHER" id="PTHR34220:SF7">
    <property type="entry name" value="SENSOR HISTIDINE KINASE YPDA"/>
    <property type="match status" value="1"/>
</dbReference>
<dbReference type="AlphaFoldDB" id="A0A369I6X8"/>
<dbReference type="EMBL" id="QPIW01000029">
    <property type="protein sequence ID" value="RDB03263.1"/>
    <property type="molecule type" value="Genomic_DNA"/>
</dbReference>
<evidence type="ECO:0000313" key="6">
    <source>
        <dbReference type="EMBL" id="RDB03263.1"/>
    </source>
</evidence>
<proteinExistence type="predicted"/>
<keyword evidence="2" id="KW-0472">Membrane</keyword>
<comment type="caution">
    <text evidence="6">The sequence shown here is derived from an EMBL/GenBank/DDBJ whole genome shotgun (WGS) entry which is preliminary data.</text>
</comment>
<dbReference type="SUPFAM" id="SSF63829">
    <property type="entry name" value="Calcium-dependent phosphotriesterase"/>
    <property type="match status" value="1"/>
</dbReference>
<organism evidence="6 7">
    <name type="scientific">Runella aurantiaca</name>
    <dbReference type="NCBI Taxonomy" id="2282308"/>
    <lineage>
        <taxon>Bacteria</taxon>
        <taxon>Pseudomonadati</taxon>
        <taxon>Bacteroidota</taxon>
        <taxon>Cytophagia</taxon>
        <taxon>Cytophagales</taxon>
        <taxon>Spirosomataceae</taxon>
        <taxon>Runella</taxon>
    </lineage>
</organism>
<dbReference type="SUPFAM" id="SSF101898">
    <property type="entry name" value="NHL repeat"/>
    <property type="match status" value="1"/>
</dbReference>
<feature type="domain" description="Signal transduction histidine kinase internal region" evidence="4">
    <location>
        <begin position="841"/>
        <end position="918"/>
    </location>
</feature>
<reference evidence="6 7" key="1">
    <citation type="submission" date="2018-07" db="EMBL/GenBank/DDBJ databases">
        <title>Genome analysis of Runella aurantiaca.</title>
        <authorList>
            <person name="Yang X."/>
        </authorList>
    </citation>
    <scope>NUCLEOTIDE SEQUENCE [LARGE SCALE GENOMIC DNA]</scope>
    <source>
        <strain evidence="6 7">YX9</strain>
    </source>
</reference>
<evidence type="ECO:0008006" key="8">
    <source>
        <dbReference type="Google" id="ProtNLM"/>
    </source>
</evidence>
<dbReference type="InterPro" id="IPR011110">
    <property type="entry name" value="Reg_prop"/>
</dbReference>
<evidence type="ECO:0000313" key="7">
    <source>
        <dbReference type="Proteomes" id="UP000253141"/>
    </source>
</evidence>
<dbReference type="Gene3D" id="2.130.10.10">
    <property type="entry name" value="YVTN repeat-like/Quinoprotein amine dehydrogenase"/>
    <property type="match status" value="3"/>
</dbReference>
<keyword evidence="7" id="KW-1185">Reference proteome</keyword>
<dbReference type="GO" id="GO:0000155">
    <property type="term" value="F:phosphorelay sensor kinase activity"/>
    <property type="evidence" value="ECO:0007669"/>
    <property type="project" value="InterPro"/>
</dbReference>
<dbReference type="SUPFAM" id="SSF55874">
    <property type="entry name" value="ATPase domain of HSP90 chaperone/DNA topoisomerase II/histidine kinase"/>
    <property type="match status" value="1"/>
</dbReference>
<dbReference type="InterPro" id="IPR036890">
    <property type="entry name" value="HATPase_C_sf"/>
</dbReference>
<dbReference type="InterPro" id="IPR015943">
    <property type="entry name" value="WD40/YVTN_repeat-like_dom_sf"/>
</dbReference>
<dbReference type="OrthoDB" id="9809670at2"/>
<dbReference type="InterPro" id="IPR010559">
    <property type="entry name" value="Sig_transdc_His_kin_internal"/>
</dbReference>
<evidence type="ECO:0000256" key="1">
    <source>
        <dbReference type="SAM" id="Coils"/>
    </source>
</evidence>
<gene>
    <name evidence="6" type="ORF">DVG78_24835</name>
</gene>
<evidence type="ECO:0000259" key="5">
    <source>
        <dbReference type="Pfam" id="PF07495"/>
    </source>
</evidence>
<protein>
    <recommendedName>
        <fullName evidence="8">Signal transduction histidine kinase internal region domain-containing protein</fullName>
    </recommendedName>
</protein>
<dbReference type="RefSeq" id="WP_114463716.1">
    <property type="nucleotide sequence ID" value="NZ_QPIW01000029.1"/>
</dbReference>
<dbReference type="InterPro" id="IPR013783">
    <property type="entry name" value="Ig-like_fold"/>
</dbReference>
<dbReference type="InterPro" id="IPR003594">
    <property type="entry name" value="HATPase_dom"/>
</dbReference>
<dbReference type="InterPro" id="IPR011123">
    <property type="entry name" value="Y_Y_Y"/>
</dbReference>
<feature type="transmembrane region" description="Helical" evidence="2">
    <location>
        <begin position="803"/>
        <end position="821"/>
    </location>
</feature>
<sequence length="1046" mass="120704">MRATSRLALNYNFSLIQTMYLRGYHIKLLFLWWGLHFSTFAQIQSQLNFDNYTQREGLVSDITVDALKDKRGFLWIVTRNGLCRYDGLHFKNYTYNPTDIHGIRGRRLYAITADSTGRIWISMETGVCYYDETHDNFQYVYYKKNNGRWVFMPILADGPNIWIAANGTGLMKYNWVKKRLLATKLSERKTNYFLRLFKSRKGDIWVGTIHSGLFRYFPKTNTYKEYAHQDPNIEYSEKNEINSITEDAEGKIWVGSEGGGVQSLEVESGKFALYYPEQKNLQKPFAVIKKVAFLPQLTGDSILWCGTFGKGLFTFNIHTHVFTKALVNLPLETSLVSPFVNNFYLDNQKNLWIMTQMGVSKVVFDDNRIHSLKLPFLQELGNPYIDNSIFELKPDPHDSNILWMASWGCGVLKYDFKHQKLLKSYLNTDANVGHRNLRSVYFDRRNRLWAGTEDGLFWYDPVHDAFQEFELQPSHQGAKKVIYDIVADASNTLWVASSGGILRIDAQTQRVQQFSTEAGLSDFVVNRLLLDNQQNLWVATRKGLNYFDTKTHKITHFIQQNPTNDDLNVVLGMAFDHKGKLWIAARGGLSVLDVPQKTFKNFTEKEGFNASQCNDLFIDSDQNVWISTQGNLYVFDKKNQSFRQFTVNDGLFGSFMYDRVSAVNGQLFVNFIGAVSYFRPSKLLQNPAAVPLVFTGFKVLEQEIPFNQNQVASSPINIHYHQNIITFEFTALDFINPQKAVFSHKLEGFANDWSTPHAKHAVTYTNLDGGDYTFWVRTLNDSGKWNAPISFKISIEPPFWKTWWFRALTLTALLGILYWFYRAKLIQERREASIRQQRAEAENKALRAQMNPHFVFNCMNTIEYYILSNQADKASTFLQNFSLLVRNILENSQYNLIPLTQELDTLKLYIELEKERAEGAFSYDITLDETVSNKCQLPPLILQPFVENAILHGLRHKTNEKGQLSIRIWQVDKSLWVEVQDNGVGQKAAAEIHQKQQRKKQSLGMKVTADRISALPTLEGQPRGTFKVEDIFPTGTRITIQLPLYL</sequence>
<keyword evidence="2" id="KW-0812">Transmembrane</keyword>
<keyword evidence="2" id="KW-1133">Transmembrane helix</keyword>
<name>A0A369I6X8_9BACT</name>
<evidence type="ECO:0000259" key="3">
    <source>
        <dbReference type="Pfam" id="PF02518"/>
    </source>
</evidence>
<evidence type="ECO:0000259" key="4">
    <source>
        <dbReference type="Pfam" id="PF06580"/>
    </source>
</evidence>
<dbReference type="PANTHER" id="PTHR34220">
    <property type="entry name" value="SENSOR HISTIDINE KINASE YPDA"/>
    <property type="match status" value="1"/>
</dbReference>